<organism evidence="2 3">
    <name type="scientific">Dendrothele bispora (strain CBS 962.96)</name>
    <dbReference type="NCBI Taxonomy" id="1314807"/>
    <lineage>
        <taxon>Eukaryota</taxon>
        <taxon>Fungi</taxon>
        <taxon>Dikarya</taxon>
        <taxon>Basidiomycota</taxon>
        <taxon>Agaricomycotina</taxon>
        <taxon>Agaricomycetes</taxon>
        <taxon>Agaricomycetidae</taxon>
        <taxon>Agaricales</taxon>
        <taxon>Agaricales incertae sedis</taxon>
        <taxon>Dendrothele</taxon>
    </lineage>
</organism>
<feature type="domain" description="RNase H type-1" evidence="1">
    <location>
        <begin position="1"/>
        <end position="46"/>
    </location>
</feature>
<dbReference type="OrthoDB" id="3265515at2759"/>
<dbReference type="InterPro" id="IPR036397">
    <property type="entry name" value="RNaseH_sf"/>
</dbReference>
<dbReference type="GO" id="GO:0003676">
    <property type="term" value="F:nucleic acid binding"/>
    <property type="evidence" value="ECO:0007669"/>
    <property type="project" value="InterPro"/>
</dbReference>
<dbReference type="AlphaFoldDB" id="A0A4V4HBZ7"/>
<dbReference type="Gene3D" id="3.30.420.10">
    <property type="entry name" value="Ribonuclease H-like superfamily/Ribonuclease H"/>
    <property type="match status" value="1"/>
</dbReference>
<proteinExistence type="predicted"/>
<keyword evidence="3" id="KW-1185">Reference proteome</keyword>
<name>A0A4V4HBZ7_DENBC</name>
<dbReference type="SUPFAM" id="SSF53098">
    <property type="entry name" value="Ribonuclease H-like"/>
    <property type="match status" value="1"/>
</dbReference>
<accession>A0A4V4HBZ7</accession>
<evidence type="ECO:0000313" key="3">
    <source>
        <dbReference type="Proteomes" id="UP000297245"/>
    </source>
</evidence>
<gene>
    <name evidence="2" type="ORF">K435DRAFT_693753</name>
</gene>
<evidence type="ECO:0000259" key="1">
    <source>
        <dbReference type="PROSITE" id="PS50879"/>
    </source>
</evidence>
<dbReference type="InterPro" id="IPR002156">
    <property type="entry name" value="RNaseH_domain"/>
</dbReference>
<dbReference type="InterPro" id="IPR012337">
    <property type="entry name" value="RNaseH-like_sf"/>
</dbReference>
<sequence>MNHFHSLLQQVHGRHPSLELHICWVPSHTGVKDNECTDEAAKAAASRWSSHYRCLLECLCHLFPHSKTAAIHTFKSRLLNEHDQQWALSSRHKTFSELDTLLAHKASRNYLKLIKNLSRKQTSLLVQLRTEHVPLQEYLHCFQKINAPICSWIQIGQI</sequence>
<protein>
    <recommendedName>
        <fullName evidence="1">RNase H type-1 domain-containing protein</fullName>
    </recommendedName>
</protein>
<reference evidence="2 3" key="1">
    <citation type="journal article" date="2019" name="Nat. Ecol. Evol.">
        <title>Megaphylogeny resolves global patterns of mushroom evolution.</title>
        <authorList>
            <person name="Varga T."/>
            <person name="Krizsan K."/>
            <person name="Foldi C."/>
            <person name="Dima B."/>
            <person name="Sanchez-Garcia M."/>
            <person name="Sanchez-Ramirez S."/>
            <person name="Szollosi G.J."/>
            <person name="Szarkandi J.G."/>
            <person name="Papp V."/>
            <person name="Albert L."/>
            <person name="Andreopoulos W."/>
            <person name="Angelini C."/>
            <person name="Antonin V."/>
            <person name="Barry K.W."/>
            <person name="Bougher N.L."/>
            <person name="Buchanan P."/>
            <person name="Buyck B."/>
            <person name="Bense V."/>
            <person name="Catcheside P."/>
            <person name="Chovatia M."/>
            <person name="Cooper J."/>
            <person name="Damon W."/>
            <person name="Desjardin D."/>
            <person name="Finy P."/>
            <person name="Geml J."/>
            <person name="Haridas S."/>
            <person name="Hughes K."/>
            <person name="Justo A."/>
            <person name="Karasinski D."/>
            <person name="Kautmanova I."/>
            <person name="Kiss B."/>
            <person name="Kocsube S."/>
            <person name="Kotiranta H."/>
            <person name="LaButti K.M."/>
            <person name="Lechner B.E."/>
            <person name="Liimatainen K."/>
            <person name="Lipzen A."/>
            <person name="Lukacs Z."/>
            <person name="Mihaltcheva S."/>
            <person name="Morgado L.N."/>
            <person name="Niskanen T."/>
            <person name="Noordeloos M.E."/>
            <person name="Ohm R.A."/>
            <person name="Ortiz-Santana B."/>
            <person name="Ovrebo C."/>
            <person name="Racz N."/>
            <person name="Riley R."/>
            <person name="Savchenko A."/>
            <person name="Shiryaev A."/>
            <person name="Soop K."/>
            <person name="Spirin V."/>
            <person name="Szebenyi C."/>
            <person name="Tomsovsky M."/>
            <person name="Tulloss R.E."/>
            <person name="Uehling J."/>
            <person name="Grigoriev I.V."/>
            <person name="Vagvolgyi C."/>
            <person name="Papp T."/>
            <person name="Martin F.M."/>
            <person name="Miettinen O."/>
            <person name="Hibbett D.S."/>
            <person name="Nagy L.G."/>
        </authorList>
    </citation>
    <scope>NUCLEOTIDE SEQUENCE [LARGE SCALE GENOMIC DNA]</scope>
    <source>
        <strain evidence="2 3">CBS 962.96</strain>
    </source>
</reference>
<dbReference type="EMBL" id="ML179816">
    <property type="protein sequence ID" value="THU81355.1"/>
    <property type="molecule type" value="Genomic_DNA"/>
</dbReference>
<evidence type="ECO:0000313" key="2">
    <source>
        <dbReference type="EMBL" id="THU81355.1"/>
    </source>
</evidence>
<dbReference type="PROSITE" id="PS50879">
    <property type="entry name" value="RNASE_H_1"/>
    <property type="match status" value="1"/>
</dbReference>
<dbReference type="GO" id="GO:0004523">
    <property type="term" value="F:RNA-DNA hybrid ribonuclease activity"/>
    <property type="evidence" value="ECO:0007669"/>
    <property type="project" value="InterPro"/>
</dbReference>
<dbReference type="Proteomes" id="UP000297245">
    <property type="component" value="Unassembled WGS sequence"/>
</dbReference>